<dbReference type="EMBL" id="AP019297">
    <property type="protein sequence ID" value="BBG96006.1"/>
    <property type="molecule type" value="Genomic_DNA"/>
</dbReference>
<evidence type="ECO:0000256" key="3">
    <source>
        <dbReference type="ARBA" id="ARBA00022900"/>
    </source>
</evidence>
<keyword evidence="3" id="KW-0722">Serine protease inhibitor</keyword>
<evidence type="ECO:0000256" key="2">
    <source>
        <dbReference type="ARBA" id="ARBA00022690"/>
    </source>
</evidence>
<proteinExistence type="inferred from homology"/>
<gene>
    <name evidence="4" type="ORF">Prudu_004682</name>
</gene>
<dbReference type="Pfam" id="PF02428">
    <property type="entry name" value="Prot_inhib_II"/>
    <property type="match status" value="1"/>
</dbReference>
<dbReference type="AlphaFoldDB" id="A0A4Y1QW03"/>
<keyword evidence="2" id="KW-0646">Protease inhibitor</keyword>
<protein>
    <submittedName>
        <fullName evidence="4">Serine-type endopeptidase inhibitor</fullName>
    </submittedName>
</protein>
<reference evidence="4" key="1">
    <citation type="journal article" date="2019" name="Science">
        <title>Mutation of a bHLH transcription factor allowed almond domestication.</title>
        <authorList>
            <person name="Sanchez-Perez R."/>
            <person name="Pavan S."/>
            <person name="Mazzeo R."/>
            <person name="Moldovan C."/>
            <person name="Aiese Cigliano R."/>
            <person name="Del Cueto J."/>
            <person name="Ricciardi F."/>
            <person name="Lotti C."/>
            <person name="Ricciardi L."/>
            <person name="Dicenta F."/>
            <person name="Lopez-Marques R.L."/>
            <person name="Lindberg Moller B."/>
        </authorList>
    </citation>
    <scope>NUCLEOTIDE SEQUENCE</scope>
</reference>
<comment type="similarity">
    <text evidence="1">Belongs to the protease inhibitor I20 (potato type II proteinase inhibitor) family.</text>
</comment>
<evidence type="ECO:0000256" key="1">
    <source>
        <dbReference type="ARBA" id="ARBA00007766"/>
    </source>
</evidence>
<dbReference type="PANTHER" id="PTHR33832:SF15">
    <property type="entry name" value="SERINE-TYPE ENDOPEPTIDASE INHIBITOR"/>
    <property type="match status" value="1"/>
</dbReference>
<dbReference type="SUPFAM" id="SSF100897">
    <property type="entry name" value="Plant proteinase inhibitors"/>
    <property type="match status" value="1"/>
</dbReference>
<evidence type="ECO:0000313" key="4">
    <source>
        <dbReference type="EMBL" id="BBG96006.1"/>
    </source>
</evidence>
<name>A0A4Y1QW03_PRUDU</name>
<sequence length="91" mass="9746">MNISRAIFIAFKLTEKHGCRQEYWSNGSILLLAINPTEAKVCNKICYGAAAYMTCPSSGSTQLDPVCNCCLAPALGCTLYESDGTPICTST</sequence>
<dbReference type="PANTHER" id="PTHR33832">
    <property type="entry name" value="SERINE-TYPE ENDOPEPTIDASE INHIBITOR"/>
    <property type="match status" value="1"/>
</dbReference>
<dbReference type="InterPro" id="IPR003465">
    <property type="entry name" value="Prot_inh_I20"/>
</dbReference>
<organism evidence="4">
    <name type="scientific">Prunus dulcis</name>
    <name type="common">Almond</name>
    <name type="synonym">Amygdalus dulcis</name>
    <dbReference type="NCBI Taxonomy" id="3755"/>
    <lineage>
        <taxon>Eukaryota</taxon>
        <taxon>Viridiplantae</taxon>
        <taxon>Streptophyta</taxon>
        <taxon>Embryophyta</taxon>
        <taxon>Tracheophyta</taxon>
        <taxon>Spermatophyta</taxon>
        <taxon>Magnoliopsida</taxon>
        <taxon>eudicotyledons</taxon>
        <taxon>Gunneridae</taxon>
        <taxon>Pentapetalae</taxon>
        <taxon>rosids</taxon>
        <taxon>fabids</taxon>
        <taxon>Rosales</taxon>
        <taxon>Rosaceae</taxon>
        <taxon>Amygdaloideae</taxon>
        <taxon>Amygdaleae</taxon>
        <taxon>Prunus</taxon>
    </lineage>
</organism>
<dbReference type="Gene3D" id="3.30.60.30">
    <property type="match status" value="1"/>
</dbReference>
<dbReference type="InterPro" id="IPR051391">
    <property type="entry name" value="Protease_inhibitor_I20"/>
</dbReference>
<dbReference type="GO" id="GO:0004867">
    <property type="term" value="F:serine-type endopeptidase inhibitor activity"/>
    <property type="evidence" value="ECO:0007669"/>
    <property type="project" value="UniProtKB-KW"/>
</dbReference>
<accession>A0A4Y1QW03</accession>